<organism evidence="1 2">
    <name type="scientific">Rhizophagus irregularis</name>
    <dbReference type="NCBI Taxonomy" id="588596"/>
    <lineage>
        <taxon>Eukaryota</taxon>
        <taxon>Fungi</taxon>
        <taxon>Fungi incertae sedis</taxon>
        <taxon>Mucoromycota</taxon>
        <taxon>Glomeromycotina</taxon>
        <taxon>Glomeromycetes</taxon>
        <taxon>Glomerales</taxon>
        <taxon>Glomeraceae</taxon>
        <taxon>Rhizophagus</taxon>
    </lineage>
</organism>
<gene>
    <name evidence="1" type="ORF">CHRIB12_LOCUS18982</name>
</gene>
<name>A0A916EFV8_9GLOM</name>
<dbReference type="AlphaFoldDB" id="A0A916EFV8"/>
<comment type="caution">
    <text evidence="1">The sequence shown here is derived from an EMBL/GenBank/DDBJ whole genome shotgun (WGS) entry which is preliminary data.</text>
</comment>
<sequence length="79" mass="9346">MEQVVRNTNHKIKDIIENLEGITKELNRINYNYKFKVENFEDSEERPLILETQEEILQIEVILSKVNKPKLSELCKNGT</sequence>
<protein>
    <submittedName>
        <fullName evidence="1">Uncharacterized protein</fullName>
    </submittedName>
</protein>
<reference evidence="1" key="1">
    <citation type="submission" date="2020-05" db="EMBL/GenBank/DDBJ databases">
        <authorList>
            <person name="Rincon C."/>
            <person name="Sanders R I."/>
            <person name="Robbins C."/>
            <person name="Chaturvedi A."/>
        </authorList>
    </citation>
    <scope>NUCLEOTIDE SEQUENCE</scope>
    <source>
        <strain evidence="1">CHB12</strain>
    </source>
</reference>
<evidence type="ECO:0000313" key="2">
    <source>
        <dbReference type="Proteomes" id="UP000684084"/>
    </source>
</evidence>
<dbReference type="OrthoDB" id="2405269at2759"/>
<proteinExistence type="predicted"/>
<accession>A0A916EFV8</accession>
<evidence type="ECO:0000313" key="1">
    <source>
        <dbReference type="EMBL" id="CAB5384722.1"/>
    </source>
</evidence>
<dbReference type="Proteomes" id="UP000684084">
    <property type="component" value="Unassembled WGS sequence"/>
</dbReference>
<dbReference type="EMBL" id="CAGKOT010000052">
    <property type="protein sequence ID" value="CAB5384722.1"/>
    <property type="molecule type" value="Genomic_DNA"/>
</dbReference>